<dbReference type="RefSeq" id="XP_027195046.1">
    <property type="nucleotide sequence ID" value="XM_027339245.1"/>
</dbReference>
<feature type="compositionally biased region" description="Acidic residues" evidence="6">
    <location>
        <begin position="544"/>
        <end position="556"/>
    </location>
</feature>
<dbReference type="InterPro" id="IPR019775">
    <property type="entry name" value="WD40_repeat_CS"/>
</dbReference>
<dbReference type="InterPro" id="IPR001680">
    <property type="entry name" value="WD40_rpt"/>
</dbReference>
<comment type="function">
    <text evidence="5">Subunit of TORC1 and TORC2, which regulate cell growth and survival in response to nutrient and hormonal signals.</text>
</comment>
<protein>
    <recommendedName>
        <fullName evidence="5">Target of rapamycin complex subunit lst8</fullName>
        <shortName evidence="5">TORC subunit lst8</shortName>
    </recommendedName>
</protein>
<dbReference type="GO" id="GO:0005737">
    <property type="term" value="C:cytoplasm"/>
    <property type="evidence" value="ECO:0007669"/>
    <property type="project" value="UniProtKB-SubCell"/>
</dbReference>
<dbReference type="InterPro" id="IPR015943">
    <property type="entry name" value="WD40/YVTN_repeat-like_dom_sf"/>
</dbReference>
<reference evidence="8" key="1">
    <citation type="submission" date="2025-08" db="UniProtKB">
        <authorList>
            <consortium name="RefSeq"/>
        </authorList>
    </citation>
    <scope>IDENTIFICATION</scope>
    <source>
        <strain evidence="8">Airmid</strain>
    </source>
</reference>
<dbReference type="KEGG" id="dpte:113789676"/>
<feature type="repeat" description="WD" evidence="4">
    <location>
        <begin position="233"/>
        <end position="274"/>
    </location>
</feature>
<feature type="repeat" description="WD" evidence="4">
    <location>
        <begin position="653"/>
        <end position="694"/>
    </location>
</feature>
<evidence type="ECO:0000256" key="5">
    <source>
        <dbReference type="RuleBase" id="RU369068"/>
    </source>
</evidence>
<dbReference type="GO" id="GO:0032956">
    <property type="term" value="P:regulation of actin cytoskeleton organization"/>
    <property type="evidence" value="ECO:0007669"/>
    <property type="project" value="TreeGrafter"/>
</dbReference>
<evidence type="ECO:0000256" key="2">
    <source>
        <dbReference type="ARBA" id="ARBA00022574"/>
    </source>
</evidence>
<comment type="subunit">
    <text evidence="5">Part of TORC1 complex. Part of the TORC2 complex.</text>
</comment>
<feature type="compositionally biased region" description="Acidic residues" evidence="6">
    <location>
        <begin position="513"/>
        <end position="526"/>
    </location>
</feature>
<evidence type="ECO:0000256" key="1">
    <source>
        <dbReference type="ARBA" id="ARBA00009890"/>
    </source>
</evidence>
<dbReference type="OrthoDB" id="6509033at2759"/>
<dbReference type="PANTHER" id="PTHR19842:SF0">
    <property type="entry name" value="TARGET OF RAPAMYCIN COMPLEX SUBUNIT LST8"/>
    <property type="match status" value="1"/>
</dbReference>
<accession>A0A6P6XQA7</accession>
<evidence type="ECO:0000256" key="3">
    <source>
        <dbReference type="ARBA" id="ARBA00022737"/>
    </source>
</evidence>
<keyword evidence="5" id="KW-0963">Cytoplasm</keyword>
<dbReference type="GO" id="GO:0031931">
    <property type="term" value="C:TORC1 complex"/>
    <property type="evidence" value="ECO:0007669"/>
    <property type="project" value="UniProtKB-UniRule"/>
</dbReference>
<dbReference type="PROSITE" id="PS00678">
    <property type="entry name" value="WD_REPEATS_1"/>
    <property type="match status" value="2"/>
</dbReference>
<feature type="region of interest" description="Disordered" evidence="6">
    <location>
        <begin position="417"/>
        <end position="446"/>
    </location>
</feature>
<dbReference type="PANTHER" id="PTHR19842">
    <property type="entry name" value="G BETA-LIKE PROTEIN GBL"/>
    <property type="match status" value="1"/>
</dbReference>
<feature type="repeat" description="WD" evidence="4">
    <location>
        <begin position="32"/>
        <end position="49"/>
    </location>
</feature>
<dbReference type="GO" id="GO:0031929">
    <property type="term" value="P:TOR signaling"/>
    <property type="evidence" value="ECO:0007669"/>
    <property type="project" value="UniProtKB-UniRule"/>
</dbReference>
<dbReference type="Proteomes" id="UP000515146">
    <property type="component" value="Unplaced"/>
</dbReference>
<dbReference type="OMA" id="GSIWIWN"/>
<gene>
    <name evidence="8" type="primary">LOC113789676</name>
</gene>
<evidence type="ECO:0000313" key="8">
    <source>
        <dbReference type="RefSeq" id="XP_027195046.1"/>
    </source>
</evidence>
<dbReference type="AlphaFoldDB" id="A0A6P6XQA7"/>
<dbReference type="SMART" id="SM00320">
    <property type="entry name" value="WD40"/>
    <property type="match status" value="7"/>
</dbReference>
<dbReference type="PROSITE" id="PS50294">
    <property type="entry name" value="WD_REPEATS_REGION"/>
    <property type="match status" value="3"/>
</dbReference>
<dbReference type="Gene3D" id="2.130.10.10">
    <property type="entry name" value="YVTN repeat-like/Quinoprotein amine dehydrogenase"/>
    <property type="match status" value="2"/>
</dbReference>
<evidence type="ECO:0000256" key="6">
    <source>
        <dbReference type="SAM" id="MobiDB-lite"/>
    </source>
</evidence>
<keyword evidence="3 5" id="KW-0677">Repeat</keyword>
<keyword evidence="2 4" id="KW-0853">WD repeat</keyword>
<proteinExistence type="inferred from homology"/>
<feature type="region of interest" description="Disordered" evidence="6">
    <location>
        <begin position="513"/>
        <end position="557"/>
    </location>
</feature>
<dbReference type="InterPro" id="IPR036322">
    <property type="entry name" value="WD40_repeat_dom_sf"/>
</dbReference>
<keyword evidence="7" id="KW-1185">Reference proteome</keyword>
<comment type="subcellular location">
    <subcellularLocation>
        <location evidence="5">Cytoplasm</location>
    </subcellularLocation>
</comment>
<evidence type="ECO:0000313" key="7">
    <source>
        <dbReference type="Proteomes" id="UP000515146"/>
    </source>
</evidence>
<dbReference type="GO" id="GO:0031932">
    <property type="term" value="C:TORC2 complex"/>
    <property type="evidence" value="ECO:0007669"/>
    <property type="project" value="UniProtKB-UniRule"/>
</dbReference>
<evidence type="ECO:0000256" key="4">
    <source>
        <dbReference type="PROSITE-ProRule" id="PRU00221"/>
    </source>
</evidence>
<comment type="similarity">
    <text evidence="1 5">Belongs to the WD repeat LST8 family.</text>
</comment>
<dbReference type="InParanoid" id="A0A6P6XQA7"/>
<dbReference type="PROSITE" id="PS50082">
    <property type="entry name" value="WD_REPEATS_2"/>
    <property type="match status" value="4"/>
</dbReference>
<feature type="repeat" description="WD" evidence="4">
    <location>
        <begin position="99"/>
        <end position="140"/>
    </location>
</feature>
<sequence length="713" mass="81947">MQKIDTRHTYQQMIQQHQTAAQNFQPTNQLILASGGYDNTIRMWNVDKGFCDKFIQNTDNSHVNALAITPNRELLASAGFQHIRLYDVQSNANTPLINFEGISKNVSSIGFSPSTTFMYTGGEDFYARIWDTRSRRLTCQRHCGLKTPINSLFLHPNEIEIYIADQSGSIWIWNLQNDQLQRLFVTNDGFIQHIAYDKECRLLAAIDTLGKCYIFQKNGEMTASGYLHRRLIFQAHDKYGLKCCFSPDSTLLATTSADTTVKFWRTSDLSIVNSTNTIQIDDPSETKANQKPKSQTNAGAYEHFLRCKDLWRNTDDAAAGDPAALAMLGAPFLARLFPWKKIQPQKPPRCYLKRRRHNHSCDASNRNTCCKYVNNNHNGGRSSVNGCARCSTLTNGYRNRSINSFNILQSALNDSKQFDKNDRNSSQQQQQHDHHHHHHHHFHHSQFNGNNLYQSVYTKYLDNNYNELYNKLEGLSLQNGGQTTHNNDIFTLEQQEDEEFLRIIKELKLVDSDFDDDDDESDDENDNLQTENGHINSIEIKTSDDDDDDDDLDDGIGDIVQPITIENNKKNYIGRMKKKSLTNSQQQQQQNVDCCCSCDLPNFLNNDNNFNDNDQYENGGGELYDNNERTAVKKKQKNEWSLTEQITPFQMLKRTNQRWVWDLAFSADSQYVFTASSDHYVRLWSVYSGQMTREFSGHQKAVTALAFSDVFVE</sequence>
<organism evidence="7 8">
    <name type="scientific">Dermatophagoides pteronyssinus</name>
    <name type="common">European house dust mite</name>
    <dbReference type="NCBI Taxonomy" id="6956"/>
    <lineage>
        <taxon>Eukaryota</taxon>
        <taxon>Metazoa</taxon>
        <taxon>Ecdysozoa</taxon>
        <taxon>Arthropoda</taxon>
        <taxon>Chelicerata</taxon>
        <taxon>Arachnida</taxon>
        <taxon>Acari</taxon>
        <taxon>Acariformes</taxon>
        <taxon>Sarcoptiformes</taxon>
        <taxon>Astigmata</taxon>
        <taxon>Psoroptidia</taxon>
        <taxon>Analgoidea</taxon>
        <taxon>Pyroglyphidae</taxon>
        <taxon>Dermatophagoidinae</taxon>
        <taxon>Dermatophagoides</taxon>
    </lineage>
</organism>
<name>A0A6P6XQA7_DERPT</name>
<dbReference type="CTD" id="31903"/>
<dbReference type="Pfam" id="PF00400">
    <property type="entry name" value="WD40"/>
    <property type="match status" value="4"/>
</dbReference>
<feature type="compositionally biased region" description="Basic residues" evidence="6">
    <location>
        <begin position="433"/>
        <end position="444"/>
    </location>
</feature>
<dbReference type="SUPFAM" id="SSF50978">
    <property type="entry name" value="WD40 repeat-like"/>
    <property type="match status" value="1"/>
</dbReference>
<dbReference type="InterPro" id="IPR037588">
    <property type="entry name" value="MLST8"/>
</dbReference>